<protein>
    <submittedName>
        <fullName evidence="2">Uncharacterized protein</fullName>
    </submittedName>
</protein>
<proteinExistence type="predicted"/>
<comment type="caution">
    <text evidence="2">The sequence shown here is derived from an EMBL/GenBank/DDBJ whole genome shotgun (WGS) entry which is preliminary data.</text>
</comment>
<keyword evidence="1" id="KW-1133">Transmembrane helix</keyword>
<feature type="transmembrane region" description="Helical" evidence="1">
    <location>
        <begin position="64"/>
        <end position="85"/>
    </location>
</feature>
<dbReference type="EMBL" id="JBBPBN010000018">
    <property type="protein sequence ID" value="KAK9018891.1"/>
    <property type="molecule type" value="Genomic_DNA"/>
</dbReference>
<sequence>MVVGCSELEGRSLSDSDLPATWDNAIKEAEKAIEMGSKLGVQFIGLIDEVVRDIAELEMKEADPWWWCSSMISIVVGCLIFLFTLPQGSNNS</sequence>
<keyword evidence="3" id="KW-1185">Reference proteome</keyword>
<keyword evidence="1" id="KW-0472">Membrane</keyword>
<accession>A0ABR2S1L2</accession>
<evidence type="ECO:0000313" key="2">
    <source>
        <dbReference type="EMBL" id="KAK9018891.1"/>
    </source>
</evidence>
<evidence type="ECO:0000256" key="1">
    <source>
        <dbReference type="SAM" id="Phobius"/>
    </source>
</evidence>
<organism evidence="2 3">
    <name type="scientific">Hibiscus sabdariffa</name>
    <name type="common">roselle</name>
    <dbReference type="NCBI Taxonomy" id="183260"/>
    <lineage>
        <taxon>Eukaryota</taxon>
        <taxon>Viridiplantae</taxon>
        <taxon>Streptophyta</taxon>
        <taxon>Embryophyta</taxon>
        <taxon>Tracheophyta</taxon>
        <taxon>Spermatophyta</taxon>
        <taxon>Magnoliopsida</taxon>
        <taxon>eudicotyledons</taxon>
        <taxon>Gunneridae</taxon>
        <taxon>Pentapetalae</taxon>
        <taxon>rosids</taxon>
        <taxon>malvids</taxon>
        <taxon>Malvales</taxon>
        <taxon>Malvaceae</taxon>
        <taxon>Malvoideae</taxon>
        <taxon>Hibiscus</taxon>
    </lineage>
</organism>
<gene>
    <name evidence="2" type="ORF">V6N11_033936</name>
</gene>
<name>A0ABR2S1L2_9ROSI</name>
<keyword evidence="1" id="KW-0812">Transmembrane</keyword>
<evidence type="ECO:0000313" key="3">
    <source>
        <dbReference type="Proteomes" id="UP001396334"/>
    </source>
</evidence>
<reference evidence="2 3" key="1">
    <citation type="journal article" date="2024" name="G3 (Bethesda)">
        <title>Genome assembly of Hibiscus sabdariffa L. provides insights into metabolisms of medicinal natural products.</title>
        <authorList>
            <person name="Kim T."/>
        </authorList>
    </citation>
    <scope>NUCLEOTIDE SEQUENCE [LARGE SCALE GENOMIC DNA]</scope>
    <source>
        <strain evidence="2">TK-2024</strain>
        <tissue evidence="2">Old leaves</tissue>
    </source>
</reference>
<dbReference type="Proteomes" id="UP001396334">
    <property type="component" value="Unassembled WGS sequence"/>
</dbReference>